<dbReference type="GO" id="GO:0009697">
    <property type="term" value="P:salicylic acid biosynthetic process"/>
    <property type="evidence" value="ECO:0007669"/>
    <property type="project" value="TreeGrafter"/>
</dbReference>
<keyword evidence="4" id="KW-0413">Isomerase</keyword>
<evidence type="ECO:0000256" key="3">
    <source>
        <dbReference type="ARBA" id="ARBA00012824"/>
    </source>
</evidence>
<dbReference type="InterPro" id="IPR005801">
    <property type="entry name" value="ADC_synthase"/>
</dbReference>
<dbReference type="GO" id="GO:0008909">
    <property type="term" value="F:isochorismate synthase activity"/>
    <property type="evidence" value="ECO:0007669"/>
    <property type="project" value="UniProtKB-EC"/>
</dbReference>
<reference evidence="7" key="1">
    <citation type="submission" date="2020-05" db="EMBL/GenBank/DDBJ databases">
        <authorList>
            <person name="Chiriac C."/>
            <person name="Salcher M."/>
            <person name="Ghai R."/>
            <person name="Kavagutti S V."/>
        </authorList>
    </citation>
    <scope>NUCLEOTIDE SEQUENCE</scope>
</reference>
<accession>A0A6J6CNQ9</accession>
<gene>
    <name evidence="7" type="ORF">UFOPK1581_00235</name>
</gene>
<evidence type="ECO:0000256" key="4">
    <source>
        <dbReference type="ARBA" id="ARBA00023235"/>
    </source>
</evidence>
<dbReference type="AlphaFoldDB" id="A0A6J6CNQ9"/>
<dbReference type="SUPFAM" id="SSF56322">
    <property type="entry name" value="ADC synthase"/>
    <property type="match status" value="1"/>
</dbReference>
<evidence type="ECO:0000256" key="5">
    <source>
        <dbReference type="ARBA" id="ARBA00041564"/>
    </source>
</evidence>
<organism evidence="7">
    <name type="scientific">freshwater metagenome</name>
    <dbReference type="NCBI Taxonomy" id="449393"/>
    <lineage>
        <taxon>unclassified sequences</taxon>
        <taxon>metagenomes</taxon>
        <taxon>ecological metagenomes</taxon>
    </lineage>
</organism>
<dbReference type="Pfam" id="PF00425">
    <property type="entry name" value="Chorismate_bind"/>
    <property type="match status" value="1"/>
</dbReference>
<dbReference type="EMBL" id="CAEZTB010000023">
    <property type="protein sequence ID" value="CAB4551989.1"/>
    <property type="molecule type" value="Genomic_DNA"/>
</dbReference>
<dbReference type="PANTHER" id="PTHR42839">
    <property type="entry name" value="ISOCHORISMATE SYNTHASE ENTC"/>
    <property type="match status" value="1"/>
</dbReference>
<evidence type="ECO:0000256" key="2">
    <source>
        <dbReference type="ARBA" id="ARBA00005297"/>
    </source>
</evidence>
<dbReference type="PANTHER" id="PTHR42839:SF1">
    <property type="entry name" value="ISOCHORISMATE SYNTHASE MENF"/>
    <property type="match status" value="1"/>
</dbReference>
<dbReference type="NCBIfam" id="TIGR00543">
    <property type="entry name" value="isochor_syn"/>
    <property type="match status" value="1"/>
</dbReference>
<comment type="catalytic activity">
    <reaction evidence="1">
        <text>chorismate = isochorismate</text>
        <dbReference type="Rhea" id="RHEA:18985"/>
        <dbReference type="ChEBI" id="CHEBI:29748"/>
        <dbReference type="ChEBI" id="CHEBI:29780"/>
        <dbReference type="EC" id="5.4.4.2"/>
    </reaction>
</comment>
<sequence length="413" mass="44548">MSKLGKLRVLTREIATPEGFDITKHFPEEATVFIRGGQGIVGFGEVARFETSGPNRISELAGIWRDQVALAEVTDSLRIQCTGLVAFGSVTFSEDSTINSVLVVPRLVLGTRDGRSWITEILPEGEDSISAEILTHPASYRANEKLKFYDGAMSAEYFVSQAKSAIEKIRAGRIQKVVLARDIVAQLPSGFDLRTALRNLAVRYPSCWVYSVAGNFGASPELLVRVSHGQVSARVLAGTAARGSSEQTDQEIAAGLLVSEKNLHEHQFAVESMVQELSPFCTTVDTDEKPFTLALPDVWHLASDVYGKLKKNISVLDLAAYLHPTAAVAGTSRKAAQDLIHELEPFDRGGYAGPVGWIGADGDGEWAIAIRGGYIEQNVVTAFAGCGLVAESDPQDELAETELKFAPIRGALS</sequence>
<dbReference type="InterPro" id="IPR004561">
    <property type="entry name" value="IsoChor_synthase"/>
</dbReference>
<evidence type="ECO:0000259" key="6">
    <source>
        <dbReference type="Pfam" id="PF00425"/>
    </source>
</evidence>
<dbReference type="Gene3D" id="3.60.120.10">
    <property type="entry name" value="Anthranilate synthase"/>
    <property type="match status" value="1"/>
</dbReference>
<feature type="domain" description="Chorismate-utilising enzyme C-terminal" evidence="6">
    <location>
        <begin position="156"/>
        <end position="404"/>
    </location>
</feature>
<evidence type="ECO:0000313" key="7">
    <source>
        <dbReference type="EMBL" id="CAB4551989.1"/>
    </source>
</evidence>
<protein>
    <recommendedName>
        <fullName evidence="3">isochorismate synthase</fullName>
        <ecNumber evidence="3">5.4.4.2</ecNumber>
    </recommendedName>
    <alternativeName>
        <fullName evidence="5">Isochorismate mutase</fullName>
    </alternativeName>
</protein>
<evidence type="ECO:0000256" key="1">
    <source>
        <dbReference type="ARBA" id="ARBA00000799"/>
    </source>
</evidence>
<dbReference type="InterPro" id="IPR015890">
    <property type="entry name" value="Chorismate_C"/>
</dbReference>
<comment type="similarity">
    <text evidence="2">Belongs to the isochorismate synthase family.</text>
</comment>
<name>A0A6J6CNQ9_9ZZZZ</name>
<dbReference type="EC" id="5.4.4.2" evidence="3"/>
<proteinExistence type="inferred from homology"/>